<dbReference type="SUPFAM" id="SSF52096">
    <property type="entry name" value="ClpP/crotonase"/>
    <property type="match status" value="1"/>
</dbReference>
<evidence type="ECO:0000313" key="2">
    <source>
        <dbReference type="EMBL" id="CCJ33179.1"/>
    </source>
</evidence>
<sequence length="534" mass="62623">MVIKKVKLSLFILGALFLVLLIGISFHHHIQDVLLKAHNKDLSELSIDEKLEDFDYLYNVLKDNYPYLEVSKRKTGFDWLEKREEFKGTIAKTKNNVEFYFAIDEILHLLQNAHTNIIGPDRYDMYREFYKGSGNYSWNRVINNKNVEAKYKKWTMILPKSKRIIPIDFKYVEGKYIIYSNLGDKDFLKQYDIPRFSTLISIDGIKVDEYIKNNMNKMYLTYDFKRNKLKTNNLFITCNDNERKELRFKTLDGKIIKKKLTGIQVENTNKYNINTDKVYETKIIQKDKIAYLKVWSFSYEYVEKDKEGIYSFLKSIKDYPYLIIDIRGNGGGSEGYYMENIVPALIEKPLSIQFYCLYRGGNYIKPFLKSRKIRTKPIEKLPDELNYPEETKRLFKSFLDSKDEIRPKNPVGFKGKIFLLVDDYVYSSAEAFAAFCKATKFATLVGTTTGGDGIGMDPAIVSLPNSGLLIRFPLEMGLNPDGTPNEEYHTQPDIYVEQRFDDFIEYVKYKENHFDVINPYDTVLNYVIKMINDQ</sequence>
<dbReference type="GO" id="GO:0008236">
    <property type="term" value="F:serine-type peptidase activity"/>
    <property type="evidence" value="ECO:0007669"/>
    <property type="project" value="InterPro"/>
</dbReference>
<dbReference type="OrthoDB" id="1653205at2"/>
<accession>I7K6K1</accession>
<dbReference type="Gene3D" id="3.90.226.10">
    <property type="entry name" value="2-enoyl-CoA Hydratase, Chain A, domain 1"/>
    <property type="match status" value="1"/>
</dbReference>
<feature type="domain" description="Tail specific protease" evidence="1">
    <location>
        <begin position="288"/>
        <end position="496"/>
    </location>
</feature>
<dbReference type="EMBL" id="CAKP01000065">
    <property type="protein sequence ID" value="CCJ33179.1"/>
    <property type="molecule type" value="Genomic_DNA"/>
</dbReference>
<gene>
    <name evidence="2" type="ORF">CAAU_1095</name>
</gene>
<proteinExistence type="predicted"/>
<dbReference type="InterPro" id="IPR029045">
    <property type="entry name" value="ClpP/crotonase-like_dom_sf"/>
</dbReference>
<dbReference type="GO" id="GO:0004175">
    <property type="term" value="F:endopeptidase activity"/>
    <property type="evidence" value="ECO:0007669"/>
    <property type="project" value="TreeGrafter"/>
</dbReference>
<evidence type="ECO:0000313" key="3">
    <source>
        <dbReference type="Proteomes" id="UP000007652"/>
    </source>
</evidence>
<comment type="caution">
    <text evidence="2">The sequence shown here is derived from an EMBL/GenBank/DDBJ whole genome shotgun (WGS) entry which is preliminary data.</text>
</comment>
<dbReference type="PANTHER" id="PTHR32060:SF22">
    <property type="entry name" value="CARBOXYL-TERMINAL-PROCESSING PEPTIDASE 3, CHLOROPLASTIC"/>
    <property type="match status" value="1"/>
</dbReference>
<dbReference type="GO" id="GO:0006508">
    <property type="term" value="P:proteolysis"/>
    <property type="evidence" value="ECO:0007669"/>
    <property type="project" value="InterPro"/>
</dbReference>
<dbReference type="Proteomes" id="UP000007652">
    <property type="component" value="Unassembled WGS sequence"/>
</dbReference>
<dbReference type="AlphaFoldDB" id="I7K6K1"/>
<protein>
    <submittedName>
        <fullName evidence="2">Peptidase, S41 family</fullName>
    </submittedName>
</protein>
<dbReference type="Gene3D" id="3.30.750.44">
    <property type="match status" value="1"/>
</dbReference>
<dbReference type="PANTHER" id="PTHR32060">
    <property type="entry name" value="TAIL-SPECIFIC PROTEASE"/>
    <property type="match status" value="1"/>
</dbReference>
<dbReference type="InterPro" id="IPR005151">
    <property type="entry name" value="Tail-specific_protease"/>
</dbReference>
<name>I7K6K1_9CLOT</name>
<organism evidence="2 3">
    <name type="scientific">Caloramator australicus RC3</name>
    <dbReference type="NCBI Taxonomy" id="857293"/>
    <lineage>
        <taxon>Bacteria</taxon>
        <taxon>Bacillati</taxon>
        <taxon>Bacillota</taxon>
        <taxon>Clostridia</taxon>
        <taxon>Eubacteriales</taxon>
        <taxon>Clostridiaceae</taxon>
        <taxon>Caloramator</taxon>
    </lineage>
</organism>
<dbReference type="Pfam" id="PF03572">
    <property type="entry name" value="Peptidase_S41"/>
    <property type="match status" value="1"/>
</dbReference>
<evidence type="ECO:0000259" key="1">
    <source>
        <dbReference type="Pfam" id="PF03572"/>
    </source>
</evidence>
<reference evidence="2 3" key="1">
    <citation type="journal article" date="2011" name="J. Bacteriol.">
        <title>Draft genome sequence of Caloramator australicus strain RC3T, a thermoanaerobe from the Great Artesian Basin of Australia.</title>
        <authorList>
            <person name="Ogg C.D."/>
            <person name="Patel B.K.C."/>
        </authorList>
    </citation>
    <scope>NUCLEOTIDE SEQUENCE [LARGE SCALE GENOMIC DNA]</scope>
    <source>
        <strain evidence="2 3">RC3</strain>
    </source>
</reference>
<dbReference type="eggNOG" id="COG0793">
    <property type="taxonomic scope" value="Bacteria"/>
</dbReference>
<keyword evidence="3" id="KW-1185">Reference proteome</keyword>
<dbReference type="RefSeq" id="WP_008908450.1">
    <property type="nucleotide sequence ID" value="NZ_CAKP01000065.1"/>
</dbReference>
<dbReference type="STRING" id="857293.CAAU_1095"/>